<protein>
    <submittedName>
        <fullName evidence="2">Uncharacterized protein</fullName>
    </submittedName>
</protein>
<evidence type="ECO:0000313" key="1">
    <source>
        <dbReference type="EMBL" id="SBS84876.1"/>
    </source>
</evidence>
<accession>A0A1A8WNL5</accession>
<reference evidence="3 4" key="2">
    <citation type="submission" date="2016-05" db="EMBL/GenBank/DDBJ databases">
        <authorList>
            <person name="Naeem Raeece"/>
        </authorList>
    </citation>
    <scope>NUCLEOTIDE SEQUENCE [LARGE SCALE GENOMIC DNA]</scope>
</reference>
<organism evidence="2 3">
    <name type="scientific">Plasmodium ovale curtisi</name>
    <dbReference type="NCBI Taxonomy" id="864141"/>
    <lineage>
        <taxon>Eukaryota</taxon>
        <taxon>Sar</taxon>
        <taxon>Alveolata</taxon>
        <taxon>Apicomplexa</taxon>
        <taxon>Aconoidasida</taxon>
        <taxon>Haemosporida</taxon>
        <taxon>Plasmodiidae</taxon>
        <taxon>Plasmodium</taxon>
        <taxon>Plasmodium (Plasmodium)</taxon>
    </lineage>
</organism>
<gene>
    <name evidence="2" type="ORF">POVCU1_025700</name>
    <name evidence="1" type="ORF">POVCU2_0028440</name>
</gene>
<proteinExistence type="predicted"/>
<evidence type="ECO:0000313" key="4">
    <source>
        <dbReference type="Proteomes" id="UP000078560"/>
    </source>
</evidence>
<evidence type="ECO:0000313" key="3">
    <source>
        <dbReference type="Proteomes" id="UP000078546"/>
    </source>
</evidence>
<name>A0A1A8WNL5_PLAOA</name>
<reference evidence="2" key="1">
    <citation type="submission" date="2016-05" db="EMBL/GenBank/DDBJ databases">
        <authorList>
            <person name="Lavstsen T."/>
            <person name="Jespersen J.S."/>
        </authorList>
    </citation>
    <scope>NUCLEOTIDE SEQUENCE [LARGE SCALE GENOMIC DNA]</scope>
</reference>
<dbReference type="Proteomes" id="UP000078546">
    <property type="component" value="Unassembled WGS sequence"/>
</dbReference>
<dbReference type="EMBL" id="FLQV01000470">
    <property type="protein sequence ID" value="SBS93446.1"/>
    <property type="molecule type" value="Genomic_DNA"/>
</dbReference>
<evidence type="ECO:0000313" key="2">
    <source>
        <dbReference type="EMBL" id="SBS93446.1"/>
    </source>
</evidence>
<dbReference type="AlphaFoldDB" id="A0A1A8WNL5"/>
<dbReference type="EMBL" id="FLQU01000379">
    <property type="protein sequence ID" value="SBS84876.1"/>
    <property type="molecule type" value="Genomic_DNA"/>
</dbReference>
<dbReference type="Proteomes" id="UP000078560">
    <property type="component" value="Unassembled WGS sequence"/>
</dbReference>
<sequence>MQSGKVTVPGKLVFPLGKNKRKRKYHRLQFLIKTFTNGHVFCVNRTKDYISDLLKLGIFEKSTNKIKKEIYEEINSTHHTFSSCKTCIKLIQLLNKIIKKKKEPYVDIAIEDALETKLCTPELWKEHFNYDELLYSDHILHHCEHTYKIISNSVEENIYQLYKNEEIFYEKVCGQIHHVCKAAIREEKNSRHNYQKIKFIYDLYSQYLTEERVKTSEESNVKLEKSNYAIIQSEIKIVDQRELQNDFNNGNFRLIKINKLESKIMELFLHMREQDMFIFLSYHAFGGRIPDDSILEVKIKIHEVLDSIREVDKGRYKNRFIDNVDNFLLGEYASRGSQDVHRESDS</sequence>